<feature type="region of interest" description="Disordered" evidence="1">
    <location>
        <begin position="107"/>
        <end position="153"/>
    </location>
</feature>
<gene>
    <name evidence="2" type="ORF">FRACYDRAFT_235316</name>
</gene>
<dbReference type="Proteomes" id="UP000095751">
    <property type="component" value="Unassembled WGS sequence"/>
</dbReference>
<organism evidence="2 3">
    <name type="scientific">Fragilariopsis cylindrus CCMP1102</name>
    <dbReference type="NCBI Taxonomy" id="635003"/>
    <lineage>
        <taxon>Eukaryota</taxon>
        <taxon>Sar</taxon>
        <taxon>Stramenopiles</taxon>
        <taxon>Ochrophyta</taxon>
        <taxon>Bacillariophyta</taxon>
        <taxon>Bacillariophyceae</taxon>
        <taxon>Bacillariophycidae</taxon>
        <taxon>Bacillariales</taxon>
        <taxon>Bacillariaceae</taxon>
        <taxon>Fragilariopsis</taxon>
    </lineage>
</organism>
<feature type="compositionally biased region" description="Low complexity" evidence="1">
    <location>
        <begin position="332"/>
        <end position="342"/>
    </location>
</feature>
<dbReference type="InParanoid" id="A0A1E7FMA0"/>
<sequence length="553" mass="62233">MIPIVEYSSSLRPNFFKKSSWLTAVGKNEALPGAVPIESYSYTSSDDCRDDEAITAVSVGDTSRVSSCDIDIPPTKDDDLFGFKASWERHFHESQIKIDDHITVVRKKKSPMKTTPQVVTKKKSPMKTTPQSKSKNKNQQSKSRFDKWSKGLKKSNPYKYQSISNGLFVGTGNDDVFQLKKSRASLAHSSLESNKEEDIFTTTLTLIDDRDEFNMSNNRSEMSTRDQRQHIEEISTYDIRSILDNEMFQTNNNDSDHSHRSIESTANEPLLHSNGTILRQDIASQNNNSSSPTDFEASSSCDIQLPQYVSLAVEKDVVLNKMAICNPIVETLSNNNNINNDSSSDEESLPPPPPPPPPSEEDILGLDSDDDDSAYVIENVDRRPLLMKAGSSVDCNRCGRTSRKNILPKKKKADGKKKKTEDKFQFYWKYESMENSEKNMSDSLIARRSEKRKEELDELDHIISKIDPPENALFRMPIGIQLSTITEHDEDLDPSLRSLQRTVITTLASGSIQQDGVVTLNNIGNLLPTSKESVESRSEVLYTDSPDFDPMHI</sequence>
<evidence type="ECO:0000256" key="1">
    <source>
        <dbReference type="SAM" id="MobiDB-lite"/>
    </source>
</evidence>
<evidence type="ECO:0000313" key="3">
    <source>
        <dbReference type="Proteomes" id="UP000095751"/>
    </source>
</evidence>
<feature type="compositionally biased region" description="Pro residues" evidence="1">
    <location>
        <begin position="349"/>
        <end position="358"/>
    </location>
</feature>
<feature type="compositionally biased region" description="Low complexity" evidence="1">
    <location>
        <begin position="131"/>
        <end position="142"/>
    </location>
</feature>
<proteinExistence type="predicted"/>
<reference evidence="2 3" key="1">
    <citation type="submission" date="2016-09" db="EMBL/GenBank/DDBJ databases">
        <title>Extensive genetic diversity and differential bi-allelic expression allows diatom success in the polar Southern Ocean.</title>
        <authorList>
            <consortium name="DOE Joint Genome Institute"/>
            <person name="Mock T."/>
            <person name="Otillar R.P."/>
            <person name="Strauss J."/>
            <person name="Dupont C."/>
            <person name="Frickenhaus S."/>
            <person name="Maumus F."/>
            <person name="Mcmullan M."/>
            <person name="Sanges R."/>
            <person name="Schmutz J."/>
            <person name="Toseland A."/>
            <person name="Valas R."/>
            <person name="Veluchamy A."/>
            <person name="Ward B.J."/>
            <person name="Allen A."/>
            <person name="Barry K."/>
            <person name="Falciatore A."/>
            <person name="Ferrante M."/>
            <person name="Fortunato A.E."/>
            <person name="Gloeckner G."/>
            <person name="Gruber A."/>
            <person name="Hipkin R."/>
            <person name="Janech M."/>
            <person name="Kroth P."/>
            <person name="Leese F."/>
            <person name="Lindquist E."/>
            <person name="Lyon B.R."/>
            <person name="Martin J."/>
            <person name="Mayer C."/>
            <person name="Parker M."/>
            <person name="Quesneville H."/>
            <person name="Raymond J."/>
            <person name="Uhlig C."/>
            <person name="Valentin K.U."/>
            <person name="Worden A.Z."/>
            <person name="Armbrust E.V."/>
            <person name="Bowler C."/>
            <person name="Green B."/>
            <person name="Moulton V."/>
            <person name="Van Oosterhout C."/>
            <person name="Grigoriev I."/>
        </authorList>
    </citation>
    <scope>NUCLEOTIDE SEQUENCE [LARGE SCALE GENOMIC DNA]</scope>
    <source>
        <strain evidence="2 3">CCMP1102</strain>
    </source>
</reference>
<keyword evidence="3" id="KW-1185">Reference proteome</keyword>
<evidence type="ECO:0000313" key="2">
    <source>
        <dbReference type="EMBL" id="OEU19266.1"/>
    </source>
</evidence>
<protein>
    <submittedName>
        <fullName evidence="2">Uncharacterized protein</fullName>
    </submittedName>
</protein>
<dbReference type="KEGG" id="fcy:FRACYDRAFT_235316"/>
<feature type="region of interest" description="Disordered" evidence="1">
    <location>
        <begin position="534"/>
        <end position="553"/>
    </location>
</feature>
<name>A0A1E7FMA0_9STRA</name>
<feature type="compositionally biased region" description="Acidic residues" evidence="1">
    <location>
        <begin position="359"/>
        <end position="370"/>
    </location>
</feature>
<accession>A0A1E7FMA0</accession>
<dbReference type="AlphaFoldDB" id="A0A1E7FMA0"/>
<dbReference type="EMBL" id="KV784355">
    <property type="protein sequence ID" value="OEU19266.1"/>
    <property type="molecule type" value="Genomic_DNA"/>
</dbReference>
<feature type="region of interest" description="Disordered" evidence="1">
    <location>
        <begin position="332"/>
        <end position="370"/>
    </location>
</feature>